<dbReference type="InterPro" id="IPR051487">
    <property type="entry name" value="Ser/Thr_Proteases_Immune/Dev"/>
</dbReference>
<dbReference type="InterPro" id="IPR033116">
    <property type="entry name" value="TRYPSIN_SER"/>
</dbReference>
<dbReference type="InterPro" id="IPR001314">
    <property type="entry name" value="Peptidase_S1A"/>
</dbReference>
<dbReference type="Pfam" id="PF00089">
    <property type="entry name" value="Trypsin"/>
    <property type="match status" value="1"/>
</dbReference>
<organism evidence="6 7">
    <name type="scientific">Steinernema glaseri</name>
    <dbReference type="NCBI Taxonomy" id="37863"/>
    <lineage>
        <taxon>Eukaryota</taxon>
        <taxon>Metazoa</taxon>
        <taxon>Ecdysozoa</taxon>
        <taxon>Nematoda</taxon>
        <taxon>Chromadorea</taxon>
        <taxon>Rhabditida</taxon>
        <taxon>Tylenchina</taxon>
        <taxon>Panagrolaimomorpha</taxon>
        <taxon>Strongyloidoidea</taxon>
        <taxon>Steinernematidae</taxon>
        <taxon>Steinernema</taxon>
    </lineage>
</organism>
<dbReference type="FunFam" id="2.40.10.10:FF:000068">
    <property type="entry name" value="transmembrane protease serine 2"/>
    <property type="match status" value="1"/>
</dbReference>
<dbReference type="AlphaFoldDB" id="A0A1I7XWC1"/>
<dbReference type="InterPro" id="IPR001254">
    <property type="entry name" value="Trypsin_dom"/>
</dbReference>
<dbReference type="PANTHER" id="PTHR24256">
    <property type="entry name" value="TRYPTASE-RELATED"/>
    <property type="match status" value="1"/>
</dbReference>
<evidence type="ECO:0000256" key="4">
    <source>
        <dbReference type="SAM" id="SignalP"/>
    </source>
</evidence>
<dbReference type="Proteomes" id="UP000095287">
    <property type="component" value="Unplaced"/>
</dbReference>
<keyword evidence="3" id="KW-0645">Protease</keyword>
<accession>A0A1I7XWC1</accession>
<reference evidence="7" key="1">
    <citation type="submission" date="2016-11" db="UniProtKB">
        <authorList>
            <consortium name="WormBaseParasite"/>
        </authorList>
    </citation>
    <scope>IDENTIFICATION</scope>
</reference>
<dbReference type="InterPro" id="IPR043504">
    <property type="entry name" value="Peptidase_S1_PA_chymotrypsin"/>
</dbReference>
<feature type="chain" id="PRO_5009311457" evidence="4">
    <location>
        <begin position="18"/>
        <end position="307"/>
    </location>
</feature>
<dbReference type="InterPro" id="IPR018114">
    <property type="entry name" value="TRYPSIN_HIS"/>
</dbReference>
<dbReference type="GO" id="GO:0006508">
    <property type="term" value="P:proteolysis"/>
    <property type="evidence" value="ECO:0007669"/>
    <property type="project" value="UniProtKB-KW"/>
</dbReference>
<comment type="similarity">
    <text evidence="2">Belongs to the peptidase S1 family. CLIP subfamily.</text>
</comment>
<protein>
    <submittedName>
        <fullName evidence="7">Peptidase S1 domain-containing protein</fullName>
    </submittedName>
</protein>
<keyword evidence="3" id="KW-0378">Hydrolase</keyword>
<dbReference type="GO" id="GO:0004252">
    <property type="term" value="F:serine-type endopeptidase activity"/>
    <property type="evidence" value="ECO:0007669"/>
    <property type="project" value="InterPro"/>
</dbReference>
<keyword evidence="4" id="KW-0732">Signal</keyword>
<feature type="signal peptide" evidence="4">
    <location>
        <begin position="1"/>
        <end position="17"/>
    </location>
</feature>
<sequence>MVLIAILLLSSIASSASLPLKENGKIQPRMIQKPAIHPASFDSFKQMASKVLDTNEFIFGGRVAREGQIPMQAALIYNDTSDDNLHICGGTLISPTHILTAGHCIVTMTAPAKIMVGGVNVRQNSSSTQWREIHSIYTHTDYDDNDPNVFNDIGIVEFSPAVELNNYVKLATILKNDDSLLKKGKGVASGYGVYKFNGNVSVSSSELRHVGLTIYSFAYCAQARPNTVLSYNQFCAGGKGVGMGSGDSGGPIQAVTAGKLVQLGIASYAAANAAVYDKQDKYPVVFTRVSHYCDYIEKVTNEEAKCQ</sequence>
<proteinExistence type="inferred from homology"/>
<dbReference type="InterPro" id="IPR009003">
    <property type="entry name" value="Peptidase_S1_PA"/>
</dbReference>
<evidence type="ECO:0000313" key="6">
    <source>
        <dbReference type="Proteomes" id="UP000095287"/>
    </source>
</evidence>
<evidence type="ECO:0000313" key="7">
    <source>
        <dbReference type="WBParaSite" id="L893_g10127.t1"/>
    </source>
</evidence>
<evidence type="ECO:0000256" key="3">
    <source>
        <dbReference type="RuleBase" id="RU363034"/>
    </source>
</evidence>
<keyword evidence="1" id="KW-1015">Disulfide bond</keyword>
<dbReference type="PRINTS" id="PR00722">
    <property type="entry name" value="CHYMOTRYPSIN"/>
</dbReference>
<dbReference type="Gene3D" id="2.40.10.10">
    <property type="entry name" value="Trypsin-like serine proteases"/>
    <property type="match status" value="1"/>
</dbReference>
<evidence type="ECO:0000256" key="2">
    <source>
        <dbReference type="ARBA" id="ARBA00024195"/>
    </source>
</evidence>
<dbReference type="PROSITE" id="PS00134">
    <property type="entry name" value="TRYPSIN_HIS"/>
    <property type="match status" value="1"/>
</dbReference>
<feature type="domain" description="Peptidase S1" evidence="5">
    <location>
        <begin position="58"/>
        <end position="301"/>
    </location>
</feature>
<dbReference type="SMART" id="SM00020">
    <property type="entry name" value="Tryp_SPc"/>
    <property type="match status" value="1"/>
</dbReference>
<keyword evidence="3" id="KW-0720">Serine protease</keyword>
<name>A0A1I7XWC1_9BILA</name>
<evidence type="ECO:0000256" key="1">
    <source>
        <dbReference type="ARBA" id="ARBA00023157"/>
    </source>
</evidence>
<dbReference type="PROSITE" id="PS00135">
    <property type="entry name" value="TRYPSIN_SER"/>
    <property type="match status" value="1"/>
</dbReference>
<dbReference type="WBParaSite" id="L893_g10127.t1">
    <property type="protein sequence ID" value="L893_g10127.t1"/>
    <property type="gene ID" value="L893_g10127"/>
</dbReference>
<dbReference type="SUPFAM" id="SSF50494">
    <property type="entry name" value="Trypsin-like serine proteases"/>
    <property type="match status" value="1"/>
</dbReference>
<dbReference type="CDD" id="cd00190">
    <property type="entry name" value="Tryp_SPc"/>
    <property type="match status" value="1"/>
</dbReference>
<dbReference type="PROSITE" id="PS50240">
    <property type="entry name" value="TRYPSIN_DOM"/>
    <property type="match status" value="1"/>
</dbReference>
<keyword evidence="6" id="KW-1185">Reference proteome</keyword>
<evidence type="ECO:0000259" key="5">
    <source>
        <dbReference type="PROSITE" id="PS50240"/>
    </source>
</evidence>